<organism evidence="1 2">
    <name type="scientific">Caerostris darwini</name>
    <dbReference type="NCBI Taxonomy" id="1538125"/>
    <lineage>
        <taxon>Eukaryota</taxon>
        <taxon>Metazoa</taxon>
        <taxon>Ecdysozoa</taxon>
        <taxon>Arthropoda</taxon>
        <taxon>Chelicerata</taxon>
        <taxon>Arachnida</taxon>
        <taxon>Araneae</taxon>
        <taxon>Araneomorphae</taxon>
        <taxon>Entelegynae</taxon>
        <taxon>Araneoidea</taxon>
        <taxon>Araneidae</taxon>
        <taxon>Caerostris</taxon>
    </lineage>
</organism>
<evidence type="ECO:0000313" key="2">
    <source>
        <dbReference type="Proteomes" id="UP001054837"/>
    </source>
</evidence>
<dbReference type="EMBL" id="BPLQ01003425">
    <property type="protein sequence ID" value="GIY00414.1"/>
    <property type="molecule type" value="Genomic_DNA"/>
</dbReference>
<evidence type="ECO:0000313" key="1">
    <source>
        <dbReference type="EMBL" id="GIY00414.1"/>
    </source>
</evidence>
<proteinExistence type="predicted"/>
<sequence>MTERAVLSENRLRIILDRPWAPFQGHKSRNPLVNSNYADGVVHPPPNTQKPWLPWRMALTLVCQIRSCLVCVLTLCFSNYNNGNYARTNN</sequence>
<name>A0AAV4PW63_9ARAC</name>
<accession>A0AAV4PW63</accession>
<comment type="caution">
    <text evidence="1">The sequence shown here is derived from an EMBL/GenBank/DDBJ whole genome shotgun (WGS) entry which is preliminary data.</text>
</comment>
<dbReference type="Proteomes" id="UP001054837">
    <property type="component" value="Unassembled WGS sequence"/>
</dbReference>
<reference evidence="1 2" key="1">
    <citation type="submission" date="2021-06" db="EMBL/GenBank/DDBJ databases">
        <title>Caerostris darwini draft genome.</title>
        <authorList>
            <person name="Kono N."/>
            <person name="Arakawa K."/>
        </authorList>
    </citation>
    <scope>NUCLEOTIDE SEQUENCE [LARGE SCALE GENOMIC DNA]</scope>
</reference>
<gene>
    <name evidence="1" type="ORF">CDAR_524621</name>
</gene>
<protein>
    <submittedName>
        <fullName evidence="1">Uncharacterized protein</fullName>
    </submittedName>
</protein>
<keyword evidence="2" id="KW-1185">Reference proteome</keyword>
<dbReference type="AlphaFoldDB" id="A0AAV4PW63"/>